<name>A0ABW8B852_9ACTN</name>
<organism evidence="2 3">
    <name type="scientific">Streptomyces salinarius</name>
    <dbReference type="NCBI Taxonomy" id="2762598"/>
    <lineage>
        <taxon>Bacteria</taxon>
        <taxon>Bacillati</taxon>
        <taxon>Actinomycetota</taxon>
        <taxon>Actinomycetes</taxon>
        <taxon>Kitasatosporales</taxon>
        <taxon>Streptomycetaceae</taxon>
        <taxon>Streptomyces</taxon>
    </lineage>
</organism>
<evidence type="ECO:0000256" key="1">
    <source>
        <dbReference type="SAM" id="MobiDB-lite"/>
    </source>
</evidence>
<proteinExistence type="predicted"/>
<evidence type="ECO:0000313" key="2">
    <source>
        <dbReference type="EMBL" id="MFI7870461.1"/>
    </source>
</evidence>
<keyword evidence="3" id="KW-1185">Reference proteome</keyword>
<dbReference type="InterPro" id="IPR047738">
    <property type="entry name" value="SAV_2336-like_N"/>
</dbReference>
<reference evidence="2 3" key="1">
    <citation type="submission" date="2024-07" db="EMBL/GenBank/DDBJ databases">
        <title>Whole genome sequencing of Prodigiosin pigment-producing Streptomyces salinarius isolated from rhizosphere soil of Arachis hypogaea.</title>
        <authorList>
            <person name="Vidhya A."/>
            <person name="Ramya S."/>
        </authorList>
    </citation>
    <scope>NUCLEOTIDE SEQUENCE [LARGE SCALE GENOMIC DNA]</scope>
    <source>
        <strain evidence="2 3">VRMG2420</strain>
    </source>
</reference>
<dbReference type="EMBL" id="JBITPR010000023">
    <property type="protein sequence ID" value="MFI7870461.1"/>
    <property type="molecule type" value="Genomic_DNA"/>
</dbReference>
<dbReference type="RefSeq" id="WP_399591656.1">
    <property type="nucleotide sequence ID" value="NZ_JBITPR010000023.1"/>
</dbReference>
<sequence length="504" mass="55759">MNTHPDGNWLITSTPQDNRRQFSLRPRPFPAPDLFSEPPDDWPRPAPVPAVPAAASALRALETLDPTAQANTPTLPNLPGASPYPRARPPAWDLVLIIDTGASMAAWYDSIKAFVESAYKLAHFAHIPVISLHSQGFDPTRPVFDETEVGRAGLGDETRKKIILVITDAVGPAWEGEPLKSRLADWAAVHPLAVLHVAPHPHWSRSALATRPLNLRSPELGGPNTTFEVQTPDDAALDTLVPAEPVPANSVVIPVLELSKRWIEQWCRLLNSSKWVSQQAIVVTPDGDAAEVPDGVEPADAARVPRPRVPAPRQEACAEPTAEQRVVEFLGKALGDTCELTVLLAAAPLNRHIMQLIAYHLMPRTGPEHLAEILSSGLLQVVNTNDPRRTPYHRIVFDFLPGVRMQLLSRQRDGRRDCYEVAQLIDRYLSPAVPEVEGLAVRIRQLTPPDSVDVTYENLHFLEVERDIFHARIPHARADTVHRLGETIDRFKRGETRDQPPTGR</sequence>
<feature type="compositionally biased region" description="Polar residues" evidence="1">
    <location>
        <begin position="1"/>
        <end position="16"/>
    </location>
</feature>
<protein>
    <submittedName>
        <fullName evidence="2">SAV_2336 N-terminal domain-related protein</fullName>
    </submittedName>
</protein>
<gene>
    <name evidence="2" type="ORF">AB4829_07610</name>
</gene>
<dbReference type="NCBIfam" id="NF041121">
    <property type="entry name" value="SAV_2336_NTERM"/>
    <property type="match status" value="1"/>
</dbReference>
<accession>A0ABW8B852</accession>
<dbReference type="Proteomes" id="UP001614264">
    <property type="component" value="Unassembled WGS sequence"/>
</dbReference>
<comment type="caution">
    <text evidence="2">The sequence shown here is derived from an EMBL/GenBank/DDBJ whole genome shotgun (WGS) entry which is preliminary data.</text>
</comment>
<evidence type="ECO:0000313" key="3">
    <source>
        <dbReference type="Proteomes" id="UP001614264"/>
    </source>
</evidence>
<feature type="region of interest" description="Disordered" evidence="1">
    <location>
        <begin position="1"/>
        <end position="49"/>
    </location>
</feature>